<dbReference type="EMBL" id="SLZW01000002">
    <property type="protein sequence ID" value="TCS64373.1"/>
    <property type="molecule type" value="Genomic_DNA"/>
</dbReference>
<dbReference type="GO" id="GO:0005886">
    <property type="term" value="C:plasma membrane"/>
    <property type="evidence" value="ECO:0007669"/>
    <property type="project" value="TreeGrafter"/>
</dbReference>
<dbReference type="GO" id="GO:0043164">
    <property type="term" value="P:Gram-negative-bacterium-type cell wall biogenesis"/>
    <property type="evidence" value="ECO:0007669"/>
    <property type="project" value="TreeGrafter"/>
</dbReference>
<organism evidence="3 4">
    <name type="scientific">Varunaivibrio sulfuroxidans</name>
    <dbReference type="NCBI Taxonomy" id="1773489"/>
    <lineage>
        <taxon>Bacteria</taxon>
        <taxon>Pseudomonadati</taxon>
        <taxon>Pseudomonadota</taxon>
        <taxon>Alphaproteobacteria</taxon>
        <taxon>Rhodospirillales</taxon>
        <taxon>Magnetovibrionaceae</taxon>
        <taxon>Varunaivibrio</taxon>
    </lineage>
</organism>
<comment type="caution">
    <text evidence="3">The sequence shown here is derived from an EMBL/GenBank/DDBJ whole genome shotgun (WGS) entry which is preliminary data.</text>
</comment>
<dbReference type="InterPro" id="IPR014729">
    <property type="entry name" value="Rossmann-like_a/b/a_fold"/>
</dbReference>
<reference evidence="3 4" key="1">
    <citation type="submission" date="2019-03" db="EMBL/GenBank/DDBJ databases">
        <title>Genomic Encyclopedia of Type Strains, Phase IV (KMG-IV): sequencing the most valuable type-strain genomes for metagenomic binning, comparative biology and taxonomic classification.</title>
        <authorList>
            <person name="Goeker M."/>
        </authorList>
    </citation>
    <scope>NUCLEOTIDE SEQUENCE [LARGE SCALE GENOMIC DNA]</scope>
    <source>
        <strain evidence="3 4">DSM 101688</strain>
    </source>
</reference>
<keyword evidence="1" id="KW-0472">Membrane</keyword>
<sequence>MFFYLSKIFWFFVSPGNLILFTIAIGVLLLWMGYRSIGRGIATIGVLLFFVFGMLPVGSWALGVLEETVLPPKTLPAHVDGIITLGGGIDPFITAERDQVTLTESAERLTEFMRLGRLYPHAQLIFTGGSNDPLRQKFSEAEAARRFMREQGFDVSRVMFETRARNTAENVRYSYELATPNRSETWILITSAYHMPRALGVFREKGWRVIPYPVDYRTDPQASPFAQFNVTHNLRLTALAWHEWLGLLIYRLTGRAAPVSEF</sequence>
<dbReference type="InterPro" id="IPR003848">
    <property type="entry name" value="DUF218"/>
</dbReference>
<dbReference type="OrthoDB" id="9809813at2"/>
<proteinExistence type="predicted"/>
<feature type="transmembrane region" description="Helical" evidence="1">
    <location>
        <begin position="12"/>
        <end position="34"/>
    </location>
</feature>
<dbReference type="RefSeq" id="WP_132938314.1">
    <property type="nucleotide sequence ID" value="NZ_CP119676.1"/>
</dbReference>
<dbReference type="Pfam" id="PF02698">
    <property type="entry name" value="DUF218"/>
    <property type="match status" value="1"/>
</dbReference>
<dbReference type="AlphaFoldDB" id="A0A4R3JGE8"/>
<evidence type="ECO:0000256" key="1">
    <source>
        <dbReference type="SAM" id="Phobius"/>
    </source>
</evidence>
<protein>
    <submittedName>
        <fullName evidence="3">Uncharacterized SAM-binding protein YcdF (DUF218 family)</fullName>
    </submittedName>
</protein>
<dbReference type="CDD" id="cd06259">
    <property type="entry name" value="YdcF-like"/>
    <property type="match status" value="1"/>
</dbReference>
<evidence type="ECO:0000313" key="3">
    <source>
        <dbReference type="EMBL" id="TCS64373.1"/>
    </source>
</evidence>
<dbReference type="PANTHER" id="PTHR30336">
    <property type="entry name" value="INNER MEMBRANE PROTEIN, PROBABLE PERMEASE"/>
    <property type="match status" value="1"/>
</dbReference>
<keyword evidence="1" id="KW-1133">Transmembrane helix</keyword>
<keyword evidence="1" id="KW-0812">Transmembrane</keyword>
<feature type="domain" description="DUF218" evidence="2">
    <location>
        <begin position="80"/>
        <end position="246"/>
    </location>
</feature>
<evidence type="ECO:0000259" key="2">
    <source>
        <dbReference type="Pfam" id="PF02698"/>
    </source>
</evidence>
<feature type="transmembrane region" description="Helical" evidence="1">
    <location>
        <begin position="41"/>
        <end position="62"/>
    </location>
</feature>
<keyword evidence="4" id="KW-1185">Reference proteome</keyword>
<dbReference type="GO" id="GO:0000270">
    <property type="term" value="P:peptidoglycan metabolic process"/>
    <property type="evidence" value="ECO:0007669"/>
    <property type="project" value="TreeGrafter"/>
</dbReference>
<gene>
    <name evidence="3" type="ORF">EDD55_102418</name>
</gene>
<dbReference type="PANTHER" id="PTHR30336:SF4">
    <property type="entry name" value="ENVELOPE BIOGENESIS FACTOR ELYC"/>
    <property type="match status" value="1"/>
</dbReference>
<dbReference type="Proteomes" id="UP000295304">
    <property type="component" value="Unassembled WGS sequence"/>
</dbReference>
<evidence type="ECO:0000313" key="4">
    <source>
        <dbReference type="Proteomes" id="UP000295304"/>
    </source>
</evidence>
<dbReference type="Gene3D" id="3.40.50.620">
    <property type="entry name" value="HUPs"/>
    <property type="match status" value="1"/>
</dbReference>
<name>A0A4R3JGE8_9PROT</name>
<dbReference type="InterPro" id="IPR051599">
    <property type="entry name" value="Cell_Envelope_Assoc"/>
</dbReference>
<accession>A0A4R3JGE8</accession>